<dbReference type="Proteomes" id="UP001558713">
    <property type="component" value="Unassembled WGS sequence"/>
</dbReference>
<proteinExistence type="predicted"/>
<dbReference type="AlphaFoldDB" id="A0ABD1B7J4"/>
<evidence type="ECO:0000313" key="3">
    <source>
        <dbReference type="Proteomes" id="UP001558713"/>
    </source>
</evidence>
<keyword evidence="3" id="KW-1185">Reference proteome</keyword>
<evidence type="ECO:0000313" key="2">
    <source>
        <dbReference type="EMBL" id="KAL1214908.1"/>
    </source>
</evidence>
<feature type="domain" description="Zinc knuckle CX2CX4HX4C" evidence="1">
    <location>
        <begin position="51"/>
        <end position="99"/>
    </location>
</feature>
<accession>A0ABD1B7J4</accession>
<dbReference type="Pfam" id="PF14392">
    <property type="entry name" value="zf-CCHC_4"/>
    <property type="match status" value="1"/>
</dbReference>
<organism evidence="2 3">
    <name type="scientific">Cardamine amara subsp. amara</name>
    <dbReference type="NCBI Taxonomy" id="228776"/>
    <lineage>
        <taxon>Eukaryota</taxon>
        <taxon>Viridiplantae</taxon>
        <taxon>Streptophyta</taxon>
        <taxon>Embryophyta</taxon>
        <taxon>Tracheophyta</taxon>
        <taxon>Spermatophyta</taxon>
        <taxon>Magnoliopsida</taxon>
        <taxon>eudicotyledons</taxon>
        <taxon>Gunneridae</taxon>
        <taxon>Pentapetalae</taxon>
        <taxon>rosids</taxon>
        <taxon>malvids</taxon>
        <taxon>Brassicales</taxon>
        <taxon>Brassicaceae</taxon>
        <taxon>Cardamineae</taxon>
        <taxon>Cardamine</taxon>
    </lineage>
</organism>
<dbReference type="InterPro" id="IPR025836">
    <property type="entry name" value="Zn_knuckle_CX2CX4HX4C"/>
</dbReference>
<dbReference type="PANTHER" id="PTHR31286:SF178">
    <property type="entry name" value="DUF4283 DOMAIN-CONTAINING PROTEIN"/>
    <property type="match status" value="1"/>
</dbReference>
<sequence length="149" mass="17375">MVWVQMRNIPVNYYNLPAITWLGELVGHVEEVVLDTERSQHQEFVRVKMKFDVSKPLQRAKMVNLPKNGGAVTIKYDFERVQKRCFTCQCLTHDQTTCHVAHKRKQRKDEEAKLQSKGVVALKKKVITEADPLYGIVEDHQIKNWEAQD</sequence>
<dbReference type="InterPro" id="IPR040256">
    <property type="entry name" value="At4g02000-like"/>
</dbReference>
<gene>
    <name evidence="2" type="ORF">V5N11_010234</name>
</gene>
<name>A0ABD1B7J4_CARAN</name>
<protein>
    <recommendedName>
        <fullName evidence="1">Zinc knuckle CX2CX4HX4C domain-containing protein</fullName>
    </recommendedName>
</protein>
<comment type="caution">
    <text evidence="2">The sequence shown here is derived from an EMBL/GenBank/DDBJ whole genome shotgun (WGS) entry which is preliminary data.</text>
</comment>
<dbReference type="EMBL" id="JBANAX010000296">
    <property type="protein sequence ID" value="KAL1214908.1"/>
    <property type="molecule type" value="Genomic_DNA"/>
</dbReference>
<reference evidence="2 3" key="1">
    <citation type="submission" date="2024-04" db="EMBL/GenBank/DDBJ databases">
        <title>Genome assembly C_amara_ONT_v2.</title>
        <authorList>
            <person name="Yant L."/>
            <person name="Moore C."/>
            <person name="Slenker M."/>
        </authorList>
    </citation>
    <scope>NUCLEOTIDE SEQUENCE [LARGE SCALE GENOMIC DNA]</scope>
    <source>
        <tissue evidence="2">Leaf</tissue>
    </source>
</reference>
<evidence type="ECO:0000259" key="1">
    <source>
        <dbReference type="Pfam" id="PF14392"/>
    </source>
</evidence>
<dbReference type="PANTHER" id="PTHR31286">
    <property type="entry name" value="GLYCINE-RICH CELL WALL STRUCTURAL PROTEIN 1.8-LIKE"/>
    <property type="match status" value="1"/>
</dbReference>